<feature type="region of interest" description="Disordered" evidence="7">
    <location>
        <begin position="411"/>
        <end position="435"/>
    </location>
</feature>
<dbReference type="SUPFAM" id="SSF54928">
    <property type="entry name" value="RNA-binding domain, RBD"/>
    <property type="match status" value="1"/>
</dbReference>
<organism evidence="9 10">
    <name type="scientific">Pangasianodon hypophthalmus</name>
    <name type="common">Striped catfish</name>
    <name type="synonym">Helicophagus hypophthalmus</name>
    <dbReference type="NCBI Taxonomy" id="310915"/>
    <lineage>
        <taxon>Eukaryota</taxon>
        <taxon>Metazoa</taxon>
        <taxon>Chordata</taxon>
        <taxon>Craniata</taxon>
        <taxon>Vertebrata</taxon>
        <taxon>Euteleostomi</taxon>
        <taxon>Actinopterygii</taxon>
        <taxon>Neopterygii</taxon>
        <taxon>Teleostei</taxon>
        <taxon>Ostariophysi</taxon>
        <taxon>Siluriformes</taxon>
        <taxon>Pangasiidae</taxon>
        <taxon>Pangasianodon</taxon>
    </lineage>
</organism>
<dbReference type="Pfam" id="PF21718">
    <property type="entry name" value="KH_DTX3L"/>
    <property type="match status" value="1"/>
</dbReference>
<dbReference type="InterPro" id="IPR009909">
    <property type="entry name" value="Nmi/IFP35_dom"/>
</dbReference>
<keyword evidence="4" id="KW-0808">Transferase</keyword>
<dbReference type="InterPro" id="IPR039399">
    <property type="entry name" value="Deltex_C_sf"/>
</dbReference>
<comment type="pathway">
    <text evidence="2">Protein modification; protein ubiquitination.</text>
</comment>
<gene>
    <name evidence="9" type="ORF">PHYPO_G00030120</name>
</gene>
<keyword evidence="10" id="KW-1185">Reference proteome</keyword>
<dbReference type="InterPro" id="IPR000504">
    <property type="entry name" value="RRM_dom"/>
</dbReference>
<feature type="compositionally biased region" description="Basic and acidic residues" evidence="7">
    <location>
        <begin position="161"/>
        <end position="177"/>
    </location>
</feature>
<evidence type="ECO:0000256" key="3">
    <source>
        <dbReference type="ARBA" id="ARBA00012483"/>
    </source>
</evidence>
<feature type="compositionally biased region" description="Basic and acidic residues" evidence="7">
    <location>
        <begin position="1014"/>
        <end position="1027"/>
    </location>
</feature>
<dbReference type="SUPFAM" id="SSF57850">
    <property type="entry name" value="RING/U-box"/>
    <property type="match status" value="1"/>
</dbReference>
<name>A0A5N5MJH1_PANHP</name>
<accession>A0A5N5MJH1</accession>
<feature type="region of interest" description="Disordered" evidence="7">
    <location>
        <begin position="881"/>
        <end position="1068"/>
    </location>
</feature>
<evidence type="ECO:0000256" key="4">
    <source>
        <dbReference type="ARBA" id="ARBA00022679"/>
    </source>
</evidence>
<evidence type="ECO:0000313" key="9">
    <source>
        <dbReference type="EMBL" id="KAB5555144.1"/>
    </source>
</evidence>
<dbReference type="GO" id="GO:0046872">
    <property type="term" value="F:metal ion binding"/>
    <property type="evidence" value="ECO:0007669"/>
    <property type="project" value="UniProtKB-KW"/>
</dbReference>
<evidence type="ECO:0000256" key="6">
    <source>
        <dbReference type="PROSITE-ProRule" id="PRU00176"/>
    </source>
</evidence>
<feature type="region of interest" description="Disordered" evidence="7">
    <location>
        <begin position="704"/>
        <end position="738"/>
    </location>
</feature>
<feature type="domain" description="RRM" evidence="8">
    <location>
        <begin position="6"/>
        <end position="88"/>
    </location>
</feature>
<feature type="compositionally biased region" description="Low complexity" evidence="7">
    <location>
        <begin position="1001"/>
        <end position="1013"/>
    </location>
</feature>
<feature type="compositionally biased region" description="Polar residues" evidence="7">
    <location>
        <begin position="1028"/>
        <end position="1043"/>
    </location>
</feature>
<reference evidence="9 10" key="1">
    <citation type="submission" date="2019-06" db="EMBL/GenBank/DDBJ databases">
        <title>A chromosome-scale genome assembly of the striped catfish, Pangasianodon hypophthalmus.</title>
        <authorList>
            <person name="Wen M."/>
            <person name="Zahm M."/>
            <person name="Roques C."/>
            <person name="Cabau C."/>
            <person name="Klopp C."/>
            <person name="Donnadieu C."/>
            <person name="Jouanno E."/>
            <person name="Avarre J.-C."/>
            <person name="Campet M."/>
            <person name="Ha T.T.T."/>
            <person name="Dugue R."/>
            <person name="Lampietro C."/>
            <person name="Louis A."/>
            <person name="Herpin A."/>
            <person name="Echchiki A."/>
            <person name="Berthelot C."/>
            <person name="Parey E."/>
            <person name="Roest-Crollius H."/>
            <person name="Braasch I."/>
            <person name="Postlethwait J."/>
            <person name="Bobe J."/>
            <person name="Montfort J."/>
            <person name="Bouchez O."/>
            <person name="Begum T."/>
            <person name="Schartl M."/>
            <person name="Guiguen Y."/>
        </authorList>
    </citation>
    <scope>NUCLEOTIDE SEQUENCE [LARGE SCALE GENOMIC DNA]</scope>
    <source>
        <strain evidence="9 10">Indonesia</strain>
        <tissue evidence="9">Blood</tissue>
    </source>
</reference>
<dbReference type="Gene3D" id="3.30.390.130">
    <property type="match status" value="1"/>
</dbReference>
<dbReference type="PANTHER" id="PTHR12622">
    <property type="entry name" value="DELTEX-RELATED"/>
    <property type="match status" value="1"/>
</dbReference>
<evidence type="ECO:0000313" key="10">
    <source>
        <dbReference type="Proteomes" id="UP000327468"/>
    </source>
</evidence>
<keyword evidence="6" id="KW-0694">RNA-binding</keyword>
<dbReference type="InterPro" id="IPR039398">
    <property type="entry name" value="Deltex_fam"/>
</dbReference>
<feature type="region of interest" description="Disordered" evidence="7">
    <location>
        <begin position="558"/>
        <end position="582"/>
    </location>
</feature>
<comment type="caution">
    <text evidence="9">The sequence shown here is derived from an EMBL/GenBank/DDBJ whole genome shotgun (WGS) entry which is preliminary data.</text>
</comment>
<feature type="region of interest" description="Disordered" evidence="7">
    <location>
        <begin position="634"/>
        <end position="654"/>
    </location>
</feature>
<dbReference type="Pfam" id="PF07292">
    <property type="entry name" value="NID"/>
    <property type="match status" value="1"/>
</dbReference>
<dbReference type="InterPro" id="IPR035979">
    <property type="entry name" value="RBD_domain_sf"/>
</dbReference>
<evidence type="ECO:0000259" key="8">
    <source>
        <dbReference type="PROSITE" id="PS50102"/>
    </source>
</evidence>
<evidence type="ECO:0000256" key="2">
    <source>
        <dbReference type="ARBA" id="ARBA00004906"/>
    </source>
</evidence>
<feature type="compositionally biased region" description="Polar residues" evidence="7">
    <location>
        <begin position="704"/>
        <end position="713"/>
    </location>
</feature>
<dbReference type="GO" id="GO:0007219">
    <property type="term" value="P:Notch signaling pathway"/>
    <property type="evidence" value="ECO:0007669"/>
    <property type="project" value="InterPro"/>
</dbReference>
<evidence type="ECO:0000256" key="7">
    <source>
        <dbReference type="SAM" id="MobiDB-lite"/>
    </source>
</evidence>
<dbReference type="GO" id="GO:0016567">
    <property type="term" value="P:protein ubiquitination"/>
    <property type="evidence" value="ECO:0007669"/>
    <property type="project" value="UniProtKB-UniPathway"/>
</dbReference>
<evidence type="ECO:0000256" key="5">
    <source>
        <dbReference type="ARBA" id="ARBA00022723"/>
    </source>
</evidence>
<dbReference type="Gene3D" id="3.30.70.330">
    <property type="match status" value="1"/>
</dbReference>
<dbReference type="UniPathway" id="UPA00143"/>
<dbReference type="InterPro" id="IPR012677">
    <property type="entry name" value="Nucleotide-bd_a/b_plait_sf"/>
</dbReference>
<dbReference type="Pfam" id="PF18102">
    <property type="entry name" value="DTC"/>
    <property type="match status" value="1"/>
</dbReference>
<feature type="compositionally biased region" description="Basic and acidic residues" evidence="7">
    <location>
        <begin position="972"/>
        <end position="986"/>
    </location>
</feature>
<dbReference type="GO" id="GO:0003723">
    <property type="term" value="F:RNA binding"/>
    <property type="evidence" value="ECO:0007669"/>
    <property type="project" value="UniProtKB-UniRule"/>
</dbReference>
<feature type="region of interest" description="Disordered" evidence="7">
    <location>
        <begin position="161"/>
        <end position="181"/>
    </location>
</feature>
<dbReference type="EMBL" id="VFJC01000013">
    <property type="protein sequence ID" value="KAB5555144.1"/>
    <property type="molecule type" value="Genomic_DNA"/>
</dbReference>
<dbReference type="InterPro" id="IPR039396">
    <property type="entry name" value="Deltex_C"/>
</dbReference>
<keyword evidence="5" id="KW-0479">Metal-binding</keyword>
<dbReference type="InterPro" id="IPR048409">
    <property type="entry name" value="DTX3L_KH-like"/>
</dbReference>
<comment type="catalytic activity">
    <reaction evidence="1">
        <text>S-ubiquitinyl-[E2 ubiquitin-conjugating enzyme]-L-cysteine + [acceptor protein]-L-lysine = [E2 ubiquitin-conjugating enzyme]-L-cysteine + N(6)-ubiquitinyl-[acceptor protein]-L-lysine.</text>
        <dbReference type="EC" id="2.3.2.27"/>
    </reaction>
</comment>
<dbReference type="Proteomes" id="UP000327468">
    <property type="component" value="Chromosome 12"/>
</dbReference>
<dbReference type="AlphaFoldDB" id="A0A5N5MJH1"/>
<feature type="compositionally biased region" description="Polar residues" evidence="7">
    <location>
        <begin position="637"/>
        <end position="654"/>
    </location>
</feature>
<sequence length="1248" mass="138744">MAGEARTIRVSGLPVDGSENRLIDKLQIHFLRKKNGGGEISSVTVSKTVPGTAFVTFEESEVASRLAQRGNQVLKVNDKSYAITISLHHEEVDADQVLLCMSVVVNHRKLPGGKNTLLVLHKSFPEVHLIFDDQKDLCTLKGRYSEVQSLSSLVLGSLDKQDQHSNYKPQPKTESKKMYNSPMEESVSSHVGEVEDIGVVKHTMLSEDLDPDLESKSWRTGLPLPSSYSDHASYAALKEDKWDSAPDIGTSLEDFSLIVDSDIFSYLHKYCFKEYQSILRQHRVEVLDVNCDDITTLYLKPKTALSEYNISSVQNAHRDLAHLYQQKESQLRKEHVYKHGIPEKELRLALESLRKRLPKLMINEEDRNVYMVGSKSDVSEAKQFIGDMRGFGMEKEIHSDVLFVQSKSTFSKQGSSASSEPSGILPPSFQDSHDLFMPKKDLQDANQRGIPSENASKRRQNSVEMKNFEDHSPTGQFTFPSQRIEKSTEDIFDLKKTEVSQERHVPSDLEWLKPGGWPDRNKYTDSLFDSSKSSAPLSILDTDKKLFSKSDFISGKTELPSHSDTQLKSGKGYKTKQIEPGKERKMAANFSSDVCSGMKDLTSYKSETPKLVEGAHVKELKFPDSGQPHSLPFIKPSMNSNLDPNTLRGSTSAKTSIGKMDIQELKSDPSKFGHFPYDKKPTVTPACLSGDQDVKSLPIMPSESTLRRSNSFSGRLKKGEEPTQLAVDPSAGQKGISQNSQTREIVTMDLVLSFRLWLYLTSVFNTEIENLTSDLQVKEKGGKEDITLCLRGVDSGKVSECHNGLKSLIARVEMDFDTRTLPLSKLGVSDSKDKTLLELCTLMKQRYKMAKILVMSKDMMILGPKTLCDEVEANIMKFFHKGGNTANSKPENKKSPNPDSLHTNKAPDSDLKLLGSQSTTSAKPHTDIIMKDLSKMSDQSVARSSKRERATNQTNQTRDNREQDKQSGSQNKMKEEKLEHLDKKDPNTLLQGDGRTMNNENGGTSSGTIINSTTKDKAGGENNKDHTSTTGQSKETLTEQMNPGISVDQIRDSQGSPEVSGPMNDILPSHASGNQNLLLCYVCEKEYSTVKQAVCGYNFCPECDKEVHNNCRICSASGIKGTMSIQESTITIPGFNRDTTLRIIYDIPDGIQGEDHPCPGAPFKGNRFEAFLPHNKATKKLLPLLEKAFHKGLTFTVKAGSSDDDGRVVWGNIPHKTRTEGGASMNGYPDFNYIKRLEVALTAAGVEE</sequence>
<dbReference type="PROSITE" id="PS50102">
    <property type="entry name" value="RRM"/>
    <property type="match status" value="1"/>
</dbReference>
<dbReference type="GO" id="GO:0061630">
    <property type="term" value="F:ubiquitin protein ligase activity"/>
    <property type="evidence" value="ECO:0007669"/>
    <property type="project" value="UniProtKB-EC"/>
</dbReference>
<protein>
    <recommendedName>
        <fullName evidence="3">RING-type E3 ubiquitin transferase</fullName>
        <ecNumber evidence="3">2.3.2.27</ecNumber>
    </recommendedName>
</protein>
<evidence type="ECO:0000256" key="1">
    <source>
        <dbReference type="ARBA" id="ARBA00000900"/>
    </source>
</evidence>
<proteinExistence type="predicted"/>
<feature type="compositionally biased region" description="Basic and acidic residues" evidence="7">
    <location>
        <begin position="924"/>
        <end position="935"/>
    </location>
</feature>
<dbReference type="EC" id="2.3.2.27" evidence="3"/>
<feature type="compositionally biased region" description="Polar residues" evidence="7">
    <location>
        <begin position="411"/>
        <end position="421"/>
    </location>
</feature>